<dbReference type="RefSeq" id="WP_169457103.1">
    <property type="nucleotide sequence ID" value="NZ_CP051774.1"/>
</dbReference>
<feature type="coiled-coil region" evidence="6">
    <location>
        <begin position="92"/>
        <end position="128"/>
    </location>
</feature>
<name>A0A858RMI9_9BACT</name>
<sequence>MKSPLLRQIILGLLRCVLTLAVTLAGVHAARSCWTHYRTEPWTRDGRVNAEIVRIVPEVSGKIVQLHAKDNQLVNRGDVLFTIDTESLSLALREAEATLATREADLSLKKEQAERRKTLANVKAISAEEHNNAISAVAVAQAAVDAASATRDLAKLNLERSTVVSPVNGYVTNLHLRQGDYATAGQEQLAIIDRDSFWIAGYFEETKLAAIHSGDSAQIELMGGSRPLTGHVESIARGISDEAITGKGLANVDPVFNWVRLAQRIPVRIQLDQLPADVFLSSGMSCNVRIVNSDPNNTTEESSFAYLFPKR</sequence>
<keyword evidence="4" id="KW-1133">Transmembrane helix</keyword>
<keyword evidence="6" id="KW-0175">Coiled coil</keyword>
<evidence type="ECO:0000256" key="2">
    <source>
        <dbReference type="ARBA" id="ARBA00009477"/>
    </source>
</evidence>
<accession>A0A858RMI9</accession>
<dbReference type="NCBIfam" id="TIGR01730">
    <property type="entry name" value="RND_mfp"/>
    <property type="match status" value="1"/>
</dbReference>
<gene>
    <name evidence="10" type="ORF">HHL09_23470</name>
</gene>
<evidence type="ECO:0000256" key="3">
    <source>
        <dbReference type="ARBA" id="ARBA00022692"/>
    </source>
</evidence>
<dbReference type="InterPro" id="IPR006143">
    <property type="entry name" value="RND_pump_MFP"/>
</dbReference>
<reference evidence="10 11" key="1">
    <citation type="submission" date="2020-04" db="EMBL/GenBank/DDBJ databases">
        <title>Luteolibacter sp. G-1-1-1 isolated from soil.</title>
        <authorList>
            <person name="Dahal R.H."/>
        </authorList>
    </citation>
    <scope>NUCLEOTIDE SEQUENCE [LARGE SCALE GENOMIC DNA]</scope>
    <source>
        <strain evidence="10 11">G-1-1-1</strain>
    </source>
</reference>
<evidence type="ECO:0000313" key="10">
    <source>
        <dbReference type="EMBL" id="QJE98616.1"/>
    </source>
</evidence>
<dbReference type="SUPFAM" id="SSF111369">
    <property type="entry name" value="HlyD-like secretion proteins"/>
    <property type="match status" value="1"/>
</dbReference>
<dbReference type="Pfam" id="PF25963">
    <property type="entry name" value="Beta-barrel_AAEA"/>
    <property type="match status" value="1"/>
</dbReference>
<keyword evidence="5" id="KW-0472">Membrane</keyword>
<keyword evidence="11" id="KW-1185">Reference proteome</keyword>
<evidence type="ECO:0000313" key="11">
    <source>
        <dbReference type="Proteomes" id="UP000501812"/>
    </source>
</evidence>
<comment type="subcellular location">
    <subcellularLocation>
        <location evidence="1">Membrane</location>
        <topology evidence="1">Single-pass membrane protein</topology>
    </subcellularLocation>
</comment>
<dbReference type="GO" id="GO:0022857">
    <property type="term" value="F:transmembrane transporter activity"/>
    <property type="evidence" value="ECO:0007669"/>
    <property type="project" value="InterPro"/>
</dbReference>
<evidence type="ECO:0000259" key="7">
    <source>
        <dbReference type="Pfam" id="PF25876"/>
    </source>
</evidence>
<dbReference type="GO" id="GO:0016020">
    <property type="term" value="C:membrane"/>
    <property type="evidence" value="ECO:0007669"/>
    <property type="project" value="InterPro"/>
</dbReference>
<dbReference type="Gene3D" id="1.10.287.470">
    <property type="entry name" value="Helix hairpin bin"/>
    <property type="match status" value="1"/>
</dbReference>
<dbReference type="Pfam" id="PF25876">
    <property type="entry name" value="HH_MFP_RND"/>
    <property type="match status" value="1"/>
</dbReference>
<evidence type="ECO:0000256" key="5">
    <source>
        <dbReference type="ARBA" id="ARBA00023136"/>
    </source>
</evidence>
<dbReference type="KEGG" id="luo:HHL09_23470"/>
<dbReference type="InterPro" id="IPR058624">
    <property type="entry name" value="MdtA-like_HH"/>
</dbReference>
<dbReference type="Pfam" id="PF25917">
    <property type="entry name" value="BSH_RND"/>
    <property type="match status" value="1"/>
</dbReference>
<evidence type="ECO:0000259" key="8">
    <source>
        <dbReference type="Pfam" id="PF25917"/>
    </source>
</evidence>
<dbReference type="InterPro" id="IPR050393">
    <property type="entry name" value="MFP_Efflux_Pump"/>
</dbReference>
<proteinExistence type="inferred from homology"/>
<dbReference type="Proteomes" id="UP000501812">
    <property type="component" value="Chromosome"/>
</dbReference>
<dbReference type="PANTHER" id="PTHR30367:SF1">
    <property type="entry name" value="MULTIDRUG RESISTANCE PROTEIN MDTN"/>
    <property type="match status" value="1"/>
</dbReference>
<protein>
    <submittedName>
        <fullName evidence="10">Efflux RND transporter periplasmic adaptor subunit</fullName>
    </submittedName>
</protein>
<dbReference type="Gene3D" id="2.40.30.170">
    <property type="match status" value="1"/>
</dbReference>
<dbReference type="InterPro" id="IPR058625">
    <property type="entry name" value="MdtA-like_BSH"/>
</dbReference>
<evidence type="ECO:0000256" key="1">
    <source>
        <dbReference type="ARBA" id="ARBA00004167"/>
    </source>
</evidence>
<evidence type="ECO:0000256" key="4">
    <source>
        <dbReference type="ARBA" id="ARBA00022989"/>
    </source>
</evidence>
<keyword evidence="3" id="KW-0812">Transmembrane</keyword>
<dbReference type="InterPro" id="IPR058634">
    <property type="entry name" value="AaeA-lik-b-barrel"/>
</dbReference>
<feature type="domain" description="Multidrug resistance protein MdtA-like alpha-helical hairpin" evidence="7">
    <location>
        <begin position="92"/>
        <end position="159"/>
    </location>
</feature>
<comment type="similarity">
    <text evidence="2">Belongs to the membrane fusion protein (MFP) (TC 8.A.1) family.</text>
</comment>
<feature type="domain" description="p-hydroxybenzoic acid efflux pump subunit AaeA-like beta-barrel" evidence="9">
    <location>
        <begin position="196"/>
        <end position="290"/>
    </location>
</feature>
<evidence type="ECO:0000259" key="9">
    <source>
        <dbReference type="Pfam" id="PF25963"/>
    </source>
</evidence>
<feature type="domain" description="Multidrug resistance protein MdtA-like barrel-sandwich hybrid" evidence="8">
    <location>
        <begin position="52"/>
        <end position="192"/>
    </location>
</feature>
<dbReference type="EMBL" id="CP051774">
    <property type="protein sequence ID" value="QJE98616.1"/>
    <property type="molecule type" value="Genomic_DNA"/>
</dbReference>
<dbReference type="AlphaFoldDB" id="A0A858RMI9"/>
<organism evidence="10 11">
    <name type="scientific">Luteolibacter luteus</name>
    <dbReference type="NCBI Taxonomy" id="2728835"/>
    <lineage>
        <taxon>Bacteria</taxon>
        <taxon>Pseudomonadati</taxon>
        <taxon>Verrucomicrobiota</taxon>
        <taxon>Verrucomicrobiia</taxon>
        <taxon>Verrucomicrobiales</taxon>
        <taxon>Verrucomicrobiaceae</taxon>
        <taxon>Luteolibacter</taxon>
    </lineage>
</organism>
<evidence type="ECO:0000256" key="6">
    <source>
        <dbReference type="SAM" id="Coils"/>
    </source>
</evidence>
<dbReference type="PANTHER" id="PTHR30367">
    <property type="entry name" value="P-HYDROXYBENZOIC ACID EFFLUX PUMP SUBUNIT AAEA-RELATED"/>
    <property type="match status" value="1"/>
</dbReference>